<comment type="pathway">
    <text evidence="1 8">Amino-acid biosynthesis; L-histidine biosynthesis; L-histidine from 5-phospho-alpha-D-ribose 1-diphosphate: step 8/9.</text>
</comment>
<keyword evidence="11" id="KW-1185">Reference proteome</keyword>
<sequence length="262" mass="30245">MISIPNFHTHTKLCKHAEGLPINYVIQANKEGCSALGFSDHCPYPESFYDYWPHIRMNVNEVPVYFQWIKEAEQQAQFPVYKGFECEWDKNISSWYSETLKDKYKTDYLILGSHWVTDGKSHIYAPEISTPQLLNKYIDQTIEAMNSRNFAFVAHPDLFLAHNTEWTEQTKACSKALIAAAKDLNIPLEINGLGTARQPNNTSRGMRYQYPVIEFWELAAQEGIKVICNADAHAPQDVIFNAWKARDFASRFNFKPIENLQI</sequence>
<keyword evidence="6 8" id="KW-0368">Histidine biosynthesis</keyword>
<dbReference type="EMBL" id="JACHFR010000002">
    <property type="protein sequence ID" value="MBB5218855.1"/>
    <property type="molecule type" value="Genomic_DNA"/>
</dbReference>
<comment type="similarity">
    <text evidence="2 8">Belongs to the PHP hydrolase family. HisK subfamily.</text>
</comment>
<dbReference type="GO" id="GO:0005737">
    <property type="term" value="C:cytoplasm"/>
    <property type="evidence" value="ECO:0007669"/>
    <property type="project" value="TreeGrafter"/>
</dbReference>
<feature type="domain" description="PHP" evidence="9">
    <location>
        <begin position="7"/>
        <end position="191"/>
    </location>
</feature>
<dbReference type="Proteomes" id="UP000578697">
    <property type="component" value="Unassembled WGS sequence"/>
</dbReference>
<evidence type="ECO:0000313" key="10">
    <source>
        <dbReference type="EMBL" id="MBB5218855.1"/>
    </source>
</evidence>
<evidence type="ECO:0000256" key="2">
    <source>
        <dbReference type="ARBA" id="ARBA00009152"/>
    </source>
</evidence>
<dbReference type="SUPFAM" id="SSF89550">
    <property type="entry name" value="PHP domain-like"/>
    <property type="match status" value="1"/>
</dbReference>
<dbReference type="GO" id="GO:0004401">
    <property type="term" value="F:histidinol-phosphatase activity"/>
    <property type="evidence" value="ECO:0007669"/>
    <property type="project" value="UniProtKB-UniRule"/>
</dbReference>
<dbReference type="Gene3D" id="3.20.20.140">
    <property type="entry name" value="Metal-dependent hydrolases"/>
    <property type="match status" value="1"/>
</dbReference>
<dbReference type="RefSeq" id="WP_184652294.1">
    <property type="nucleotide sequence ID" value="NZ_JACHFR010000002.1"/>
</dbReference>
<evidence type="ECO:0000256" key="6">
    <source>
        <dbReference type="ARBA" id="ARBA00023102"/>
    </source>
</evidence>
<accession>A0A840SDL7</accession>
<dbReference type="InterPro" id="IPR016195">
    <property type="entry name" value="Pol/histidinol_Pase-like"/>
</dbReference>
<dbReference type="InterPro" id="IPR004013">
    <property type="entry name" value="PHP_dom"/>
</dbReference>
<evidence type="ECO:0000313" key="11">
    <source>
        <dbReference type="Proteomes" id="UP000578697"/>
    </source>
</evidence>
<dbReference type="InterPro" id="IPR010140">
    <property type="entry name" value="Histidinol_P_phosphatase_HisJ"/>
</dbReference>
<keyword evidence="4 8" id="KW-0028">Amino-acid biosynthesis</keyword>
<evidence type="ECO:0000256" key="1">
    <source>
        <dbReference type="ARBA" id="ARBA00004970"/>
    </source>
</evidence>
<dbReference type="PANTHER" id="PTHR21039:SF0">
    <property type="entry name" value="HISTIDINOL-PHOSPHATASE"/>
    <property type="match status" value="1"/>
</dbReference>
<evidence type="ECO:0000259" key="9">
    <source>
        <dbReference type="Pfam" id="PF02811"/>
    </source>
</evidence>
<reference evidence="10 11" key="1">
    <citation type="submission" date="2020-08" db="EMBL/GenBank/DDBJ databases">
        <title>Genomic Encyclopedia of Type Strains, Phase IV (KMG-IV): sequencing the most valuable type-strain genomes for metagenomic binning, comparative biology and taxonomic classification.</title>
        <authorList>
            <person name="Goeker M."/>
        </authorList>
    </citation>
    <scope>NUCLEOTIDE SEQUENCE [LARGE SCALE GENOMIC DNA]</scope>
    <source>
        <strain evidence="10 11">DSM 103679</strain>
    </source>
</reference>
<evidence type="ECO:0000256" key="7">
    <source>
        <dbReference type="ARBA" id="ARBA00049158"/>
    </source>
</evidence>
<dbReference type="PANTHER" id="PTHR21039">
    <property type="entry name" value="HISTIDINOL PHOSPHATASE-RELATED"/>
    <property type="match status" value="1"/>
</dbReference>
<dbReference type="CDD" id="cd12110">
    <property type="entry name" value="PHP_HisPPase_Hisj_like"/>
    <property type="match status" value="1"/>
</dbReference>
<evidence type="ECO:0000256" key="4">
    <source>
        <dbReference type="ARBA" id="ARBA00022605"/>
    </source>
</evidence>
<evidence type="ECO:0000256" key="5">
    <source>
        <dbReference type="ARBA" id="ARBA00022801"/>
    </source>
</evidence>
<name>A0A840SDL7_9SPIR</name>
<dbReference type="EC" id="3.1.3.15" evidence="3 8"/>
<dbReference type="Pfam" id="PF02811">
    <property type="entry name" value="PHP"/>
    <property type="match status" value="1"/>
</dbReference>
<evidence type="ECO:0000256" key="3">
    <source>
        <dbReference type="ARBA" id="ARBA00013085"/>
    </source>
</evidence>
<gene>
    <name evidence="10" type="ORF">HNP77_001224</name>
</gene>
<dbReference type="AlphaFoldDB" id="A0A840SDL7"/>
<proteinExistence type="inferred from homology"/>
<organism evidence="10 11">
    <name type="scientific">Treponema rectale</name>
    <dbReference type="NCBI Taxonomy" id="744512"/>
    <lineage>
        <taxon>Bacteria</taxon>
        <taxon>Pseudomonadati</taxon>
        <taxon>Spirochaetota</taxon>
        <taxon>Spirochaetia</taxon>
        <taxon>Spirochaetales</taxon>
        <taxon>Treponemataceae</taxon>
        <taxon>Treponema</taxon>
    </lineage>
</organism>
<comment type="caution">
    <text evidence="10">The sequence shown here is derived from an EMBL/GenBank/DDBJ whole genome shotgun (WGS) entry which is preliminary data.</text>
</comment>
<keyword evidence="5 8" id="KW-0378">Hydrolase</keyword>
<dbReference type="UniPathway" id="UPA00031">
    <property type="reaction ID" value="UER00013"/>
</dbReference>
<protein>
    <recommendedName>
        <fullName evidence="3 8">Histidinol-phosphatase</fullName>
        <shortName evidence="8">HolPase</shortName>
        <ecNumber evidence="3 8">3.1.3.15</ecNumber>
    </recommendedName>
</protein>
<dbReference type="GO" id="GO:0000105">
    <property type="term" value="P:L-histidine biosynthetic process"/>
    <property type="evidence" value="ECO:0007669"/>
    <property type="project" value="UniProtKB-UniRule"/>
</dbReference>
<comment type="catalytic activity">
    <reaction evidence="7 8">
        <text>L-histidinol phosphate + H2O = L-histidinol + phosphate</text>
        <dbReference type="Rhea" id="RHEA:14465"/>
        <dbReference type="ChEBI" id="CHEBI:15377"/>
        <dbReference type="ChEBI" id="CHEBI:43474"/>
        <dbReference type="ChEBI" id="CHEBI:57699"/>
        <dbReference type="ChEBI" id="CHEBI:57980"/>
        <dbReference type="EC" id="3.1.3.15"/>
    </reaction>
</comment>
<evidence type="ECO:0000256" key="8">
    <source>
        <dbReference type="RuleBase" id="RU366003"/>
    </source>
</evidence>